<comment type="caution">
    <text evidence="1">The sequence shown here is derived from an EMBL/GenBank/DDBJ whole genome shotgun (WGS) entry which is preliminary data.</text>
</comment>
<gene>
    <name evidence="1" type="ORF">HPP92_009429</name>
</gene>
<evidence type="ECO:0000313" key="1">
    <source>
        <dbReference type="EMBL" id="KAG0487334.1"/>
    </source>
</evidence>
<protein>
    <submittedName>
        <fullName evidence="1">Uncharacterized protein</fullName>
    </submittedName>
</protein>
<reference evidence="1 2" key="1">
    <citation type="journal article" date="2020" name="Nat. Food">
        <title>A phased Vanilla planifolia genome enables genetic improvement of flavour and production.</title>
        <authorList>
            <person name="Hasing T."/>
            <person name="Tang H."/>
            <person name="Brym M."/>
            <person name="Khazi F."/>
            <person name="Huang T."/>
            <person name="Chambers A.H."/>
        </authorList>
    </citation>
    <scope>NUCLEOTIDE SEQUENCE [LARGE SCALE GENOMIC DNA]</scope>
    <source>
        <tissue evidence="1">Leaf</tissue>
    </source>
</reference>
<proteinExistence type="predicted"/>
<dbReference type="AlphaFoldDB" id="A0A835RE93"/>
<dbReference type="Proteomes" id="UP000639772">
    <property type="component" value="Unassembled WGS sequence"/>
</dbReference>
<evidence type="ECO:0000313" key="2">
    <source>
        <dbReference type="Proteomes" id="UP000639772"/>
    </source>
</evidence>
<accession>A0A835RE93</accession>
<sequence>MECEKKRKSVNWEAGKITCRTILSRRSSERTAPPEDPLTSSTIGVEAAAGGCNFSTSPWDSSSTISISAIEGLAEEASRK</sequence>
<dbReference type="EMBL" id="JADCNM010000004">
    <property type="protein sequence ID" value="KAG0487334.1"/>
    <property type="molecule type" value="Genomic_DNA"/>
</dbReference>
<organism evidence="1 2">
    <name type="scientific">Vanilla planifolia</name>
    <name type="common">Vanilla</name>
    <dbReference type="NCBI Taxonomy" id="51239"/>
    <lineage>
        <taxon>Eukaryota</taxon>
        <taxon>Viridiplantae</taxon>
        <taxon>Streptophyta</taxon>
        <taxon>Embryophyta</taxon>
        <taxon>Tracheophyta</taxon>
        <taxon>Spermatophyta</taxon>
        <taxon>Magnoliopsida</taxon>
        <taxon>Liliopsida</taxon>
        <taxon>Asparagales</taxon>
        <taxon>Orchidaceae</taxon>
        <taxon>Vanilloideae</taxon>
        <taxon>Vanilleae</taxon>
        <taxon>Vanilla</taxon>
    </lineage>
</organism>
<name>A0A835RE93_VANPL</name>